<protein>
    <submittedName>
        <fullName evidence="1">Uncharacterized protein</fullName>
    </submittedName>
</protein>
<name>A0AAE3KKU9_9CYAN</name>
<organism evidence="1 2">
    <name type="scientific">Limnofasciculus baicalensis BBK-W-15</name>
    <dbReference type="NCBI Taxonomy" id="2699891"/>
    <lineage>
        <taxon>Bacteria</taxon>
        <taxon>Bacillati</taxon>
        <taxon>Cyanobacteriota</taxon>
        <taxon>Cyanophyceae</taxon>
        <taxon>Coleofasciculales</taxon>
        <taxon>Coleofasciculaceae</taxon>
        <taxon>Limnofasciculus</taxon>
        <taxon>Limnofasciculus baicalensis</taxon>
    </lineage>
</organism>
<dbReference type="EMBL" id="JAMZMM010000031">
    <property type="protein sequence ID" value="MCP2727905.1"/>
    <property type="molecule type" value="Genomic_DNA"/>
</dbReference>
<gene>
    <name evidence="1" type="ORF">NJ959_05360</name>
</gene>
<dbReference type="RefSeq" id="WP_254010712.1">
    <property type="nucleotide sequence ID" value="NZ_JAMZMM010000031.1"/>
</dbReference>
<reference evidence="1" key="1">
    <citation type="submission" date="2022-06" db="EMBL/GenBank/DDBJ databases">
        <title>New cyanobacteria of genus Symplocastrum in benthos of Lake Baikal.</title>
        <authorList>
            <person name="Sorokovikova E."/>
            <person name="Tikhonova I."/>
            <person name="Krasnopeev A."/>
            <person name="Evseev P."/>
            <person name="Gladkikh A."/>
            <person name="Belykh O."/>
        </authorList>
    </citation>
    <scope>NUCLEOTIDE SEQUENCE</scope>
    <source>
        <strain evidence="1">BBK-W-15</strain>
    </source>
</reference>
<comment type="caution">
    <text evidence="1">The sequence shown here is derived from an EMBL/GenBank/DDBJ whole genome shotgun (WGS) entry which is preliminary data.</text>
</comment>
<accession>A0AAE3KKU9</accession>
<keyword evidence="2" id="KW-1185">Reference proteome</keyword>
<proteinExistence type="predicted"/>
<dbReference type="Proteomes" id="UP001204953">
    <property type="component" value="Unassembled WGS sequence"/>
</dbReference>
<dbReference type="AlphaFoldDB" id="A0AAE3KKU9"/>
<sequence length="124" mass="14460">MLEITFYSPNNQTPHTIELASDFLYWLAQSDFMEIGGEHPIEIEIDGEIVILELVKLGQGNSSNRKRLRDFLLEAIAQESDAVLNKLNHTSAKQEYQAITYKLRKLQELRKCLENETYQYLQRV</sequence>
<evidence type="ECO:0000313" key="2">
    <source>
        <dbReference type="Proteomes" id="UP001204953"/>
    </source>
</evidence>
<evidence type="ECO:0000313" key="1">
    <source>
        <dbReference type="EMBL" id="MCP2727905.1"/>
    </source>
</evidence>